<gene>
    <name evidence="7" type="ORF">ACFOMH_04055</name>
</gene>
<dbReference type="Pfam" id="PF00440">
    <property type="entry name" value="TetR_N"/>
    <property type="match status" value="1"/>
</dbReference>
<sequence length="237" mass="25092">MARSKRDIREEEIEAAAYRLLEERGFAGTGMQAIAQAAHASNETLYRWYGDKTGLYRALITRNARLIVEQIARARAEGHRGLAALERAGPVLLGAILSDRAIALNRAAAADRTGQLGPVLAEAGRSAVLPLLIEIVAEALAAGHLGTRLAPRMRGRLPLGDADPGDAAGDLAGDEAGGPAGDDAIATELTELWLALLIGDLQIRCVTGQITPPDPAQIALRSARAVDRLLRFYPPEG</sequence>
<proteinExistence type="predicted"/>
<evidence type="ECO:0000256" key="2">
    <source>
        <dbReference type="ARBA" id="ARBA00023125"/>
    </source>
</evidence>
<accession>A0ABV7R109</accession>
<name>A0ABV7R109_9RHOB</name>
<dbReference type="PANTHER" id="PTHR47506:SF1">
    <property type="entry name" value="HTH-TYPE TRANSCRIPTIONAL REGULATOR YJDC"/>
    <property type="match status" value="1"/>
</dbReference>
<protein>
    <submittedName>
        <fullName evidence="7">TetR/AcrR family transcriptional regulator</fullName>
    </submittedName>
</protein>
<evidence type="ECO:0000256" key="3">
    <source>
        <dbReference type="ARBA" id="ARBA00023163"/>
    </source>
</evidence>
<feature type="compositionally biased region" description="Low complexity" evidence="5">
    <location>
        <begin position="157"/>
        <end position="171"/>
    </location>
</feature>
<feature type="region of interest" description="Disordered" evidence="5">
    <location>
        <begin position="156"/>
        <end position="179"/>
    </location>
</feature>
<dbReference type="EMBL" id="JBHRXJ010000002">
    <property type="protein sequence ID" value="MFC3527337.1"/>
    <property type="molecule type" value="Genomic_DNA"/>
</dbReference>
<comment type="caution">
    <text evidence="7">The sequence shown here is derived from an EMBL/GenBank/DDBJ whole genome shotgun (WGS) entry which is preliminary data.</text>
</comment>
<dbReference type="InterPro" id="IPR009057">
    <property type="entry name" value="Homeodomain-like_sf"/>
</dbReference>
<keyword evidence="2 4" id="KW-0238">DNA-binding</keyword>
<dbReference type="Proteomes" id="UP001595721">
    <property type="component" value="Unassembled WGS sequence"/>
</dbReference>
<evidence type="ECO:0000256" key="5">
    <source>
        <dbReference type="SAM" id="MobiDB-lite"/>
    </source>
</evidence>
<evidence type="ECO:0000256" key="4">
    <source>
        <dbReference type="PROSITE-ProRule" id="PRU00335"/>
    </source>
</evidence>
<keyword evidence="1" id="KW-0805">Transcription regulation</keyword>
<dbReference type="InterPro" id="IPR001647">
    <property type="entry name" value="HTH_TetR"/>
</dbReference>
<dbReference type="PROSITE" id="PS50977">
    <property type="entry name" value="HTH_TETR_2"/>
    <property type="match status" value="1"/>
</dbReference>
<dbReference type="SUPFAM" id="SSF46689">
    <property type="entry name" value="Homeodomain-like"/>
    <property type="match status" value="1"/>
</dbReference>
<keyword evidence="3" id="KW-0804">Transcription</keyword>
<dbReference type="RefSeq" id="WP_374422664.1">
    <property type="nucleotide sequence ID" value="NZ_JBHRXJ010000002.1"/>
</dbReference>
<evidence type="ECO:0000259" key="6">
    <source>
        <dbReference type="PROSITE" id="PS50977"/>
    </source>
</evidence>
<keyword evidence="8" id="KW-1185">Reference proteome</keyword>
<evidence type="ECO:0000313" key="7">
    <source>
        <dbReference type="EMBL" id="MFC3527337.1"/>
    </source>
</evidence>
<reference evidence="8" key="1">
    <citation type="journal article" date="2019" name="Int. J. Syst. Evol. Microbiol.">
        <title>The Global Catalogue of Microorganisms (GCM) 10K type strain sequencing project: providing services to taxonomists for standard genome sequencing and annotation.</title>
        <authorList>
            <consortium name="The Broad Institute Genomics Platform"/>
            <consortium name="The Broad Institute Genome Sequencing Center for Infectious Disease"/>
            <person name="Wu L."/>
            <person name="Ma J."/>
        </authorList>
    </citation>
    <scope>NUCLEOTIDE SEQUENCE [LARGE SCALE GENOMIC DNA]</scope>
    <source>
        <strain evidence="8">KCTC 42899</strain>
    </source>
</reference>
<feature type="DNA-binding region" description="H-T-H motif" evidence="4">
    <location>
        <begin position="30"/>
        <end position="49"/>
    </location>
</feature>
<feature type="domain" description="HTH tetR-type" evidence="6">
    <location>
        <begin position="7"/>
        <end position="67"/>
    </location>
</feature>
<evidence type="ECO:0000256" key="1">
    <source>
        <dbReference type="ARBA" id="ARBA00023015"/>
    </source>
</evidence>
<dbReference type="Gene3D" id="1.10.357.10">
    <property type="entry name" value="Tetracycline Repressor, domain 2"/>
    <property type="match status" value="1"/>
</dbReference>
<dbReference type="Gene3D" id="1.10.10.60">
    <property type="entry name" value="Homeodomain-like"/>
    <property type="match status" value="1"/>
</dbReference>
<dbReference type="PANTHER" id="PTHR47506">
    <property type="entry name" value="TRANSCRIPTIONAL REGULATORY PROTEIN"/>
    <property type="match status" value="1"/>
</dbReference>
<evidence type="ECO:0000313" key="8">
    <source>
        <dbReference type="Proteomes" id="UP001595721"/>
    </source>
</evidence>
<organism evidence="7 8">
    <name type="scientific">Paracoccus mangrovi</name>
    <dbReference type="NCBI Taxonomy" id="1715645"/>
    <lineage>
        <taxon>Bacteria</taxon>
        <taxon>Pseudomonadati</taxon>
        <taxon>Pseudomonadota</taxon>
        <taxon>Alphaproteobacteria</taxon>
        <taxon>Rhodobacterales</taxon>
        <taxon>Paracoccaceae</taxon>
        <taxon>Paracoccus</taxon>
    </lineage>
</organism>